<evidence type="ECO:0000313" key="1">
    <source>
        <dbReference type="EMBL" id="KAH9416305.1"/>
    </source>
</evidence>
<accession>A0ABQ8J1D4</accession>
<dbReference type="EMBL" id="NJHN03000095">
    <property type="protein sequence ID" value="KAH9416305.1"/>
    <property type="molecule type" value="Genomic_DNA"/>
</dbReference>
<organism evidence="1 2">
    <name type="scientific">Dermatophagoides pteronyssinus</name>
    <name type="common">European house dust mite</name>
    <dbReference type="NCBI Taxonomy" id="6956"/>
    <lineage>
        <taxon>Eukaryota</taxon>
        <taxon>Metazoa</taxon>
        <taxon>Ecdysozoa</taxon>
        <taxon>Arthropoda</taxon>
        <taxon>Chelicerata</taxon>
        <taxon>Arachnida</taxon>
        <taxon>Acari</taxon>
        <taxon>Acariformes</taxon>
        <taxon>Sarcoptiformes</taxon>
        <taxon>Astigmata</taxon>
        <taxon>Psoroptidia</taxon>
        <taxon>Analgoidea</taxon>
        <taxon>Pyroglyphidae</taxon>
        <taxon>Dermatophagoidinae</taxon>
        <taxon>Dermatophagoides</taxon>
    </lineage>
</organism>
<proteinExistence type="predicted"/>
<dbReference type="Proteomes" id="UP000887458">
    <property type="component" value="Unassembled WGS sequence"/>
</dbReference>
<reference evidence="1 2" key="2">
    <citation type="journal article" date="2022" name="Mol. Biol. Evol.">
        <title>Comparative Genomics Reveals Insights into the Divergent Evolution of Astigmatic Mites and Household Pest Adaptations.</title>
        <authorList>
            <person name="Xiong Q."/>
            <person name="Wan A.T."/>
            <person name="Liu X."/>
            <person name="Fung C.S."/>
            <person name="Xiao X."/>
            <person name="Malainual N."/>
            <person name="Hou J."/>
            <person name="Wang L."/>
            <person name="Wang M."/>
            <person name="Yang K.Y."/>
            <person name="Cui Y."/>
            <person name="Leung E.L."/>
            <person name="Nong W."/>
            <person name="Shin S.K."/>
            <person name="Au S.W."/>
            <person name="Jeong K.Y."/>
            <person name="Chew F.T."/>
            <person name="Hui J.H."/>
            <person name="Leung T.F."/>
            <person name="Tungtrongchitr A."/>
            <person name="Zhong N."/>
            <person name="Liu Z."/>
            <person name="Tsui S.K."/>
        </authorList>
    </citation>
    <scope>NUCLEOTIDE SEQUENCE [LARGE SCALE GENOMIC DNA]</scope>
    <source>
        <strain evidence="1">Derp</strain>
    </source>
</reference>
<sequence>MSTMNNLIRLSHLCRERPFLLLRSQHQSIRSFYNSDNILSFQSTAQNACRIIIVF</sequence>
<reference evidence="1 2" key="1">
    <citation type="journal article" date="2018" name="J. Allergy Clin. Immunol.">
        <title>High-quality assembly of Dermatophagoides pteronyssinus genome and transcriptome reveals a wide range of novel allergens.</title>
        <authorList>
            <person name="Liu X.Y."/>
            <person name="Yang K.Y."/>
            <person name="Wang M.Q."/>
            <person name="Kwok J.S."/>
            <person name="Zeng X."/>
            <person name="Yang Z."/>
            <person name="Xiao X.J."/>
            <person name="Lau C.P."/>
            <person name="Li Y."/>
            <person name="Huang Z.M."/>
            <person name="Ba J.G."/>
            <person name="Yim A.K."/>
            <person name="Ouyang C.Y."/>
            <person name="Ngai S.M."/>
            <person name="Chan T.F."/>
            <person name="Leung E.L."/>
            <person name="Liu L."/>
            <person name="Liu Z.G."/>
            <person name="Tsui S.K."/>
        </authorList>
    </citation>
    <scope>NUCLEOTIDE SEQUENCE [LARGE SCALE GENOMIC DNA]</scope>
    <source>
        <strain evidence="1">Derp</strain>
    </source>
</reference>
<protein>
    <submittedName>
        <fullName evidence="1">Uncharacterized protein</fullName>
    </submittedName>
</protein>
<gene>
    <name evidence="1" type="ORF">DERP_000806</name>
</gene>
<comment type="caution">
    <text evidence="1">The sequence shown here is derived from an EMBL/GenBank/DDBJ whole genome shotgun (WGS) entry which is preliminary data.</text>
</comment>
<evidence type="ECO:0000313" key="2">
    <source>
        <dbReference type="Proteomes" id="UP000887458"/>
    </source>
</evidence>
<keyword evidence="2" id="KW-1185">Reference proteome</keyword>
<name>A0ABQ8J1D4_DERPT</name>